<dbReference type="EMBL" id="LRPN01000109">
    <property type="protein sequence ID" value="KWZ79750.1"/>
    <property type="molecule type" value="Genomic_DNA"/>
</dbReference>
<feature type="non-terminal residue" evidence="2">
    <location>
        <position position="68"/>
    </location>
</feature>
<comment type="caution">
    <text evidence="2">The sequence shown here is derived from an EMBL/GenBank/DDBJ whole genome shotgun (WGS) entry which is preliminary data.</text>
</comment>
<feature type="region of interest" description="Disordered" evidence="1">
    <location>
        <begin position="17"/>
        <end position="36"/>
    </location>
</feature>
<protein>
    <submittedName>
        <fullName evidence="2">Uncharacterized protein</fullName>
    </submittedName>
</protein>
<proteinExistence type="predicted"/>
<accession>A0A133KJW7</accession>
<sequence>MKMKKCKKIKKRMCPVFSGSSQGKRAHEKRSRAMAGQIPNEKTIDDTIDLMKEGHLYSELPTTYQPYG</sequence>
<gene>
    <name evidence="2" type="ORF">HMPREF3213_02526</name>
</gene>
<dbReference type="Proteomes" id="UP000070376">
    <property type="component" value="Unassembled WGS sequence"/>
</dbReference>
<evidence type="ECO:0000313" key="3">
    <source>
        <dbReference type="Proteomes" id="UP000070376"/>
    </source>
</evidence>
<reference evidence="3" key="1">
    <citation type="submission" date="2016-01" db="EMBL/GenBank/DDBJ databases">
        <authorList>
            <person name="Mitreva M."/>
            <person name="Pepin K.H."/>
            <person name="Mihindukulasuriya K.A."/>
            <person name="Fulton R."/>
            <person name="Fronick C."/>
            <person name="O'Laughlin M."/>
            <person name="Miner T."/>
            <person name="Herter B."/>
            <person name="Rosa B.A."/>
            <person name="Cordes M."/>
            <person name="Tomlinson C."/>
            <person name="Wollam A."/>
            <person name="Palsikar V.B."/>
            <person name="Mardis E.R."/>
            <person name="Wilson R.K."/>
        </authorList>
    </citation>
    <scope>NUCLEOTIDE SEQUENCE [LARGE SCALE GENOMIC DNA]</scope>
    <source>
        <strain evidence="3">GED7749B</strain>
    </source>
</reference>
<dbReference type="AlphaFoldDB" id="A0A133KJW7"/>
<name>A0A133KJW7_HEYCO</name>
<evidence type="ECO:0000313" key="2">
    <source>
        <dbReference type="EMBL" id="KWZ79750.1"/>
    </source>
</evidence>
<evidence type="ECO:0000256" key="1">
    <source>
        <dbReference type="SAM" id="MobiDB-lite"/>
    </source>
</evidence>
<organism evidence="2 3">
    <name type="scientific">Heyndrickxia coagulans</name>
    <name type="common">Weizmannia coagulans</name>
    <dbReference type="NCBI Taxonomy" id="1398"/>
    <lineage>
        <taxon>Bacteria</taxon>
        <taxon>Bacillati</taxon>
        <taxon>Bacillota</taxon>
        <taxon>Bacilli</taxon>
        <taxon>Bacillales</taxon>
        <taxon>Bacillaceae</taxon>
        <taxon>Heyndrickxia</taxon>
    </lineage>
</organism>
<dbReference type="PATRIC" id="fig|1398.22.peg.2527"/>